<dbReference type="Gene3D" id="3.20.20.100">
    <property type="entry name" value="NADP-dependent oxidoreductase domain"/>
    <property type="match status" value="1"/>
</dbReference>
<name>A0A1G4TAZ3_9CAUL</name>
<dbReference type="InterPro" id="IPR020471">
    <property type="entry name" value="AKR"/>
</dbReference>
<dbReference type="OrthoDB" id="9768851at2"/>
<accession>A0A1G4TAZ3</accession>
<evidence type="ECO:0000259" key="1">
    <source>
        <dbReference type="Pfam" id="PF00248"/>
    </source>
</evidence>
<dbReference type="PANTHER" id="PTHR42686">
    <property type="entry name" value="GH17980P-RELATED"/>
    <property type="match status" value="1"/>
</dbReference>
<dbReference type="SUPFAM" id="SSF51430">
    <property type="entry name" value="NAD(P)-linked oxidoreductase"/>
    <property type="match status" value="1"/>
</dbReference>
<dbReference type="STRING" id="260084.SAMN02927928_3392"/>
<organism evidence="2 3">
    <name type="scientific">Asticcacaulis taihuensis</name>
    <dbReference type="NCBI Taxonomy" id="260084"/>
    <lineage>
        <taxon>Bacteria</taxon>
        <taxon>Pseudomonadati</taxon>
        <taxon>Pseudomonadota</taxon>
        <taxon>Alphaproteobacteria</taxon>
        <taxon>Caulobacterales</taxon>
        <taxon>Caulobacteraceae</taxon>
        <taxon>Asticcacaulis</taxon>
    </lineage>
</organism>
<dbReference type="Pfam" id="PF00248">
    <property type="entry name" value="Aldo_ket_red"/>
    <property type="match status" value="1"/>
</dbReference>
<dbReference type="GO" id="GO:0005829">
    <property type="term" value="C:cytosol"/>
    <property type="evidence" value="ECO:0007669"/>
    <property type="project" value="TreeGrafter"/>
</dbReference>
<dbReference type="GO" id="GO:0016491">
    <property type="term" value="F:oxidoreductase activity"/>
    <property type="evidence" value="ECO:0007669"/>
    <property type="project" value="InterPro"/>
</dbReference>
<dbReference type="RefSeq" id="WP_090650277.1">
    <property type="nucleotide sequence ID" value="NZ_CBCRYE010000007.1"/>
</dbReference>
<protein>
    <submittedName>
        <fullName evidence="2">D-threo-aldose 1-dehydrogenase</fullName>
    </submittedName>
</protein>
<gene>
    <name evidence="2" type="ORF">SAMN02927928_3392</name>
</gene>
<dbReference type="EMBL" id="FMTS01000007">
    <property type="protein sequence ID" value="SCW78511.1"/>
    <property type="molecule type" value="Genomic_DNA"/>
</dbReference>
<evidence type="ECO:0000313" key="3">
    <source>
        <dbReference type="Proteomes" id="UP000199150"/>
    </source>
</evidence>
<evidence type="ECO:0000313" key="2">
    <source>
        <dbReference type="EMBL" id="SCW78511.1"/>
    </source>
</evidence>
<dbReference type="Proteomes" id="UP000199150">
    <property type="component" value="Unassembled WGS sequence"/>
</dbReference>
<keyword evidence="3" id="KW-1185">Reference proteome</keyword>
<dbReference type="InterPro" id="IPR036812">
    <property type="entry name" value="NAD(P)_OxRdtase_dom_sf"/>
</dbReference>
<reference evidence="3" key="1">
    <citation type="submission" date="2016-10" db="EMBL/GenBank/DDBJ databases">
        <authorList>
            <person name="Varghese N."/>
            <person name="Submissions S."/>
        </authorList>
    </citation>
    <scope>NUCLEOTIDE SEQUENCE [LARGE SCALE GENOMIC DNA]</scope>
    <source>
        <strain evidence="3">CGMCC 1.3431</strain>
    </source>
</reference>
<sequence length="346" mass="36231">MTTAYPIPRRRLGSTSVEVTALGFGAAALGNLYRAIPDDTAQACLQAALDSGIAYIDTAPHYGQGLSERRVGQTLGKSLAGQPSLTLSTKVGRVLTPVAPPPAGTERHGFIDGDPFEPVFDYSHDGVMRSFESSLRRLGREKIDILLAHDLGTVTHGDDAAGHMKAFLDGGLRAMQDLKAQGLVGAIGLGVNEWQVCEEVLVHADLDVVLLAGRYTLLEQGALDSFLPLCEAKGVSVIVGGPFNSGILIGGDHYDYGRVPPEICDRVTELKAACAAHGVPLAAAALQFPLAHPAVACVIPGMADAAEVAGNVALLAQDIPSALWDDLKTGGLLHDRAPIPKTRVLS</sequence>
<dbReference type="AlphaFoldDB" id="A0A1G4TAZ3"/>
<proteinExistence type="predicted"/>
<dbReference type="PANTHER" id="PTHR42686:SF1">
    <property type="entry name" value="GH17980P-RELATED"/>
    <property type="match status" value="1"/>
</dbReference>
<feature type="domain" description="NADP-dependent oxidoreductase" evidence="1">
    <location>
        <begin position="22"/>
        <end position="321"/>
    </location>
</feature>
<dbReference type="InterPro" id="IPR023210">
    <property type="entry name" value="NADP_OxRdtase_dom"/>
</dbReference>